<gene>
    <name evidence="2" type="ORF">PGRAN_07908</name>
</gene>
<reference evidence="2 3" key="1">
    <citation type="journal article" date="2014" name="Int. J. Syst. Evol. Microbiol.">
        <title>Listeria floridensis sp. nov., Listeria aquatica sp. nov., Listeria cornellensis sp. nov., Listeria riparia sp. nov. and Listeria grandensis sp. nov., from agricultural and natural environments.</title>
        <authorList>
            <person name="den Bakker H.C."/>
            <person name="Warchocki S."/>
            <person name="Wright E.M."/>
            <person name="Allred A.F."/>
            <person name="Ahlstrom C."/>
            <person name="Manuel C.S."/>
            <person name="Stasiewicz M.J."/>
            <person name="Burrell A."/>
            <person name="Roof S."/>
            <person name="Strawn L."/>
            <person name="Fortes E.D."/>
            <person name="Nightingale K.K."/>
            <person name="Kephart D."/>
            <person name="Wiedmann M."/>
        </authorList>
    </citation>
    <scope>NUCLEOTIDE SEQUENCE [LARGE SCALE GENOMIC DNA]</scope>
    <source>
        <strain evidence="3">FSL F6-971</strain>
    </source>
</reference>
<evidence type="ECO:0000313" key="2">
    <source>
        <dbReference type="EMBL" id="EUJ23568.1"/>
    </source>
</evidence>
<name>W7BT88_9LIST</name>
<dbReference type="Pfam" id="PF12728">
    <property type="entry name" value="HTH_17"/>
    <property type="match status" value="1"/>
</dbReference>
<dbReference type="RefSeq" id="WP_036066161.1">
    <property type="nucleotide sequence ID" value="NZ_AODD01000009.1"/>
</dbReference>
<evidence type="ECO:0000259" key="1">
    <source>
        <dbReference type="Pfam" id="PF12728"/>
    </source>
</evidence>
<dbReference type="AlphaFoldDB" id="W7BT88"/>
<organism evidence="2 3">
    <name type="scientific">Listeria grandensis FSL F6-0971</name>
    <dbReference type="NCBI Taxonomy" id="1265819"/>
    <lineage>
        <taxon>Bacteria</taxon>
        <taxon>Bacillati</taxon>
        <taxon>Bacillota</taxon>
        <taxon>Bacilli</taxon>
        <taxon>Bacillales</taxon>
        <taxon>Listeriaceae</taxon>
        <taxon>Listeria</taxon>
    </lineage>
</organism>
<keyword evidence="3" id="KW-1185">Reference proteome</keyword>
<dbReference type="InterPro" id="IPR041657">
    <property type="entry name" value="HTH_17"/>
</dbReference>
<dbReference type="Proteomes" id="UP000019253">
    <property type="component" value="Unassembled WGS sequence"/>
</dbReference>
<protein>
    <recommendedName>
        <fullName evidence="1">Helix-turn-helix domain-containing protein</fullName>
    </recommendedName>
</protein>
<accession>W7BT88</accession>
<feature type="domain" description="Helix-turn-helix" evidence="1">
    <location>
        <begin position="19"/>
        <end position="68"/>
    </location>
</feature>
<comment type="caution">
    <text evidence="2">The sequence shown here is derived from an EMBL/GenBank/DDBJ whole genome shotgun (WGS) entry which is preliminary data.</text>
</comment>
<dbReference type="EMBL" id="AODD01000009">
    <property type="protein sequence ID" value="EUJ23568.1"/>
    <property type="molecule type" value="Genomic_DNA"/>
</dbReference>
<sequence>MGKANGKKRKAIILLEQYFLTTEEAAVFLGISKQALSSLVKRGKLERVEKGKINLFFKADIEKRKEEQLILRRKYRPYT</sequence>
<proteinExistence type="predicted"/>
<dbReference type="PATRIC" id="fig|1265819.5.peg.1581"/>
<dbReference type="STRING" id="1265819.PGRAN_07908"/>
<evidence type="ECO:0000313" key="3">
    <source>
        <dbReference type="Proteomes" id="UP000019253"/>
    </source>
</evidence>